<dbReference type="Ensembl" id="ENSCCRT00000020590.2">
    <property type="protein sequence ID" value="ENSCCRP00000018928.1"/>
    <property type="gene ID" value="ENSCCRG00000010511.2"/>
</dbReference>
<dbReference type="GeneTree" id="ENSGT00390000016951"/>
<feature type="compositionally biased region" description="Basic and acidic residues" evidence="10">
    <location>
        <begin position="65"/>
        <end position="83"/>
    </location>
</feature>
<evidence type="ECO:0000256" key="1">
    <source>
        <dbReference type="ARBA" id="ARBA00004613"/>
    </source>
</evidence>
<keyword evidence="5 9" id="KW-0372">Hormone</keyword>
<evidence type="ECO:0000256" key="2">
    <source>
        <dbReference type="ARBA" id="ARBA00010437"/>
    </source>
</evidence>
<evidence type="ECO:0000313" key="12">
    <source>
        <dbReference type="Proteomes" id="UP001108240"/>
    </source>
</evidence>
<dbReference type="GO" id="GO:0042755">
    <property type="term" value="P:eating behavior"/>
    <property type="evidence" value="ECO:0007669"/>
    <property type="project" value="TreeGrafter"/>
</dbReference>
<keyword evidence="7" id="KW-0677">Repeat</keyword>
<reference evidence="11" key="2">
    <citation type="submission" date="2025-09" db="UniProtKB">
        <authorList>
            <consortium name="Ensembl"/>
        </authorList>
    </citation>
    <scope>IDENTIFICATION</scope>
</reference>
<accession>A0A8C1AIX7</accession>
<evidence type="ECO:0000256" key="5">
    <source>
        <dbReference type="ARBA" id="ARBA00022702"/>
    </source>
</evidence>
<dbReference type="PIRSF" id="PIRSF001795">
    <property type="entry name" value="TRH"/>
    <property type="match status" value="1"/>
</dbReference>
<dbReference type="GO" id="GO:0014050">
    <property type="term" value="P:negative regulation of glutamate secretion"/>
    <property type="evidence" value="ECO:0007669"/>
    <property type="project" value="TreeGrafter"/>
</dbReference>
<comment type="function">
    <text evidence="9">Functions as a regulator of the biosynthesis of TSH in the anterior pituitary gland and as a neurotransmitter/ neuromodulator in the central and peripheral nervous systems.</text>
</comment>
<dbReference type="PANTHER" id="PTHR17530">
    <property type="entry name" value="PRO-THYROTROPIN-RELEASING HORMONE"/>
    <property type="match status" value="1"/>
</dbReference>
<evidence type="ECO:0000256" key="9">
    <source>
        <dbReference type="PIRNR" id="PIRNR001795"/>
    </source>
</evidence>
<dbReference type="GO" id="GO:0009755">
    <property type="term" value="P:hormone-mediated signaling pathway"/>
    <property type="evidence" value="ECO:0007669"/>
    <property type="project" value="UniProtKB-UniRule"/>
</dbReference>
<keyword evidence="3 9" id="KW-0964">Secreted</keyword>
<dbReference type="GO" id="GO:0014054">
    <property type="term" value="P:positive regulation of gamma-aminobutyric acid secretion"/>
    <property type="evidence" value="ECO:0007669"/>
    <property type="project" value="TreeGrafter"/>
</dbReference>
<dbReference type="GO" id="GO:0001692">
    <property type="term" value="P:histamine metabolic process"/>
    <property type="evidence" value="ECO:0007669"/>
    <property type="project" value="TreeGrafter"/>
</dbReference>
<dbReference type="Proteomes" id="UP001108240">
    <property type="component" value="Unplaced"/>
</dbReference>
<dbReference type="GO" id="GO:0030141">
    <property type="term" value="C:secretory granule"/>
    <property type="evidence" value="ECO:0007669"/>
    <property type="project" value="TreeGrafter"/>
</dbReference>
<evidence type="ECO:0000256" key="6">
    <source>
        <dbReference type="ARBA" id="ARBA00022729"/>
    </source>
</evidence>
<dbReference type="AlphaFoldDB" id="A0A8C1AIX7"/>
<keyword evidence="12" id="KW-1185">Reference proteome</keyword>
<reference evidence="11" key="1">
    <citation type="submission" date="2025-08" db="UniProtKB">
        <authorList>
            <consortium name="Ensembl"/>
        </authorList>
    </citation>
    <scope>IDENTIFICATION</scope>
</reference>
<proteinExistence type="inferred from homology"/>
<feature type="compositionally biased region" description="Acidic residues" evidence="10">
    <location>
        <begin position="194"/>
        <end position="204"/>
    </location>
</feature>
<comment type="subcellular location">
    <subcellularLocation>
        <location evidence="1">Secreted</location>
    </subcellularLocation>
</comment>
<feature type="region of interest" description="Disordered" evidence="10">
    <location>
        <begin position="54"/>
        <end position="93"/>
    </location>
</feature>
<evidence type="ECO:0000256" key="10">
    <source>
        <dbReference type="SAM" id="MobiDB-lite"/>
    </source>
</evidence>
<keyword evidence="8" id="KW-0027">Amidation</keyword>
<name>A0A8C1AIX7_CYPCA</name>
<sequence length="204" mass="23465">MRAACVIILASLTVFMSPGIQCQTLPGEGDPSLDELFQRAESLLLRSILTQMEDENNANGEQTEWLEKRQQHPGKREEEDSARLRRQHPGKRLSLEHMMLEDPTAQSELAKRQHPGKRYLMLLHKRQHPGRRELQEAAGDFSDLAKRQHPGKRLCEDWDVAGCDQASILLELLDNVNKSRAEEKRQHPGKRFELEDDLTEQESL</sequence>
<organism evidence="11 12">
    <name type="scientific">Cyprinus carpio carpio</name>
    <dbReference type="NCBI Taxonomy" id="630221"/>
    <lineage>
        <taxon>Eukaryota</taxon>
        <taxon>Metazoa</taxon>
        <taxon>Chordata</taxon>
        <taxon>Craniata</taxon>
        <taxon>Vertebrata</taxon>
        <taxon>Euteleostomi</taxon>
        <taxon>Actinopterygii</taxon>
        <taxon>Neopterygii</taxon>
        <taxon>Teleostei</taxon>
        <taxon>Ostariophysi</taxon>
        <taxon>Cypriniformes</taxon>
        <taxon>Cyprinidae</taxon>
        <taxon>Cyprininae</taxon>
        <taxon>Cyprinus</taxon>
    </lineage>
</organism>
<dbReference type="PANTHER" id="PTHR17530:SF2">
    <property type="entry name" value="PRO-THYROTROPIN-RELEASING HORMONE"/>
    <property type="match status" value="1"/>
</dbReference>
<protein>
    <recommendedName>
        <fullName evidence="9">Pro-thyrotropin-releasing hormone</fullName>
    </recommendedName>
</protein>
<feature type="signal peptide" evidence="9">
    <location>
        <begin position="1"/>
        <end position="22"/>
    </location>
</feature>
<feature type="region of interest" description="Disordered" evidence="10">
    <location>
        <begin position="179"/>
        <end position="204"/>
    </location>
</feature>
<feature type="compositionally biased region" description="Basic and acidic residues" evidence="10">
    <location>
        <begin position="179"/>
        <end position="193"/>
    </location>
</feature>
<dbReference type="GO" id="GO:0008437">
    <property type="term" value="F:thyrotropin-releasing hormone activity"/>
    <property type="evidence" value="ECO:0007669"/>
    <property type="project" value="InterPro"/>
</dbReference>
<feature type="chain" id="PRO_5039777509" description="Pro-thyrotropin-releasing hormone" evidence="9">
    <location>
        <begin position="23"/>
        <end position="204"/>
    </location>
</feature>
<evidence type="ECO:0000256" key="3">
    <source>
        <dbReference type="ARBA" id="ARBA00022525"/>
    </source>
</evidence>
<dbReference type="Pfam" id="PF05438">
    <property type="entry name" value="TRH"/>
    <property type="match status" value="2"/>
</dbReference>
<keyword evidence="6 9" id="KW-0732">Signal</keyword>
<evidence type="ECO:0000256" key="7">
    <source>
        <dbReference type="ARBA" id="ARBA00022737"/>
    </source>
</evidence>
<dbReference type="GO" id="GO:0032024">
    <property type="term" value="P:positive regulation of insulin secretion"/>
    <property type="evidence" value="ECO:0007669"/>
    <property type="project" value="TreeGrafter"/>
</dbReference>
<keyword evidence="4" id="KW-0165">Cleavage on pair of basic residues</keyword>
<evidence type="ECO:0000313" key="11">
    <source>
        <dbReference type="Ensembl" id="ENSCCRP00000018928.1"/>
    </source>
</evidence>
<evidence type="ECO:0000256" key="4">
    <source>
        <dbReference type="ARBA" id="ARBA00022685"/>
    </source>
</evidence>
<dbReference type="InterPro" id="IPR008857">
    <property type="entry name" value="TRH"/>
</dbReference>
<dbReference type="GO" id="GO:0005576">
    <property type="term" value="C:extracellular region"/>
    <property type="evidence" value="ECO:0007669"/>
    <property type="project" value="UniProtKB-SubCell"/>
</dbReference>
<comment type="similarity">
    <text evidence="2 9">Belongs to the TRH family.</text>
</comment>
<evidence type="ECO:0000256" key="8">
    <source>
        <dbReference type="ARBA" id="ARBA00022815"/>
    </source>
</evidence>